<gene>
    <name evidence="3" type="ORF">EGT50_09600</name>
</gene>
<evidence type="ECO:0000256" key="2">
    <source>
        <dbReference type="SAM" id="Phobius"/>
    </source>
</evidence>
<protein>
    <recommendedName>
        <fullName evidence="5">34 kDa antigenic protein</fullName>
    </recommendedName>
</protein>
<dbReference type="Proteomes" id="UP000283479">
    <property type="component" value="Unassembled WGS sequence"/>
</dbReference>
<feature type="compositionally biased region" description="Low complexity" evidence="1">
    <location>
        <begin position="207"/>
        <end position="235"/>
    </location>
</feature>
<sequence length="296" mass="30531">MSGGRGLLFYLGLGVLVLGVVNFLLGFAPYLENTPNVGSPFLFTANAFESVGALPLAFLLTGGLLAGISLLPEQDYVAPAAVASLVGFLVSFVFTLSLSSGQSLAGGGIAILVIGFIQAVVAVSVFLFASGIVKMPQGRPSSTHVHPAAYGHPQGYGGPQTPPGYGAPQGYGGSPGYPAPQGYSQPMPGYGQPTGHSMQEPPPGYPQQPATPYGQFQAYQAQQPAQQMPQQMPQQTPTPPMGQQPPSQQGAPSPDAAAAPTQAFETLPAQEGKADKTDDEADNTDVKDDKADDESK</sequence>
<dbReference type="AlphaFoldDB" id="A0A3S3E142"/>
<reference evidence="3 4" key="1">
    <citation type="submission" date="2018-11" db="EMBL/GenBank/DDBJ databases">
        <title>Rhodococcus spongicola sp. nov. and Rhodococcus xishaensis sp. nov. from marine sponges.</title>
        <authorList>
            <person name="Li L."/>
            <person name="Lin H.W."/>
        </authorList>
    </citation>
    <scope>NUCLEOTIDE SEQUENCE [LARGE SCALE GENOMIC DNA]</scope>
    <source>
        <strain evidence="3 4">LHW51113</strain>
    </source>
</reference>
<feature type="region of interest" description="Disordered" evidence="1">
    <location>
        <begin position="140"/>
        <end position="296"/>
    </location>
</feature>
<comment type="caution">
    <text evidence="3">The sequence shown here is derived from an EMBL/GenBank/DDBJ whole genome shotgun (WGS) entry which is preliminary data.</text>
</comment>
<feature type="transmembrane region" description="Helical" evidence="2">
    <location>
        <begin position="7"/>
        <end position="31"/>
    </location>
</feature>
<dbReference type="EMBL" id="RKLO01000003">
    <property type="protein sequence ID" value="RVW02959.1"/>
    <property type="molecule type" value="Genomic_DNA"/>
</dbReference>
<evidence type="ECO:0008006" key="5">
    <source>
        <dbReference type="Google" id="ProtNLM"/>
    </source>
</evidence>
<feature type="compositionally biased region" description="Basic and acidic residues" evidence="1">
    <location>
        <begin position="284"/>
        <end position="296"/>
    </location>
</feature>
<dbReference type="InterPro" id="IPR035166">
    <property type="entry name" value="DUF5336"/>
</dbReference>
<name>A0A3S3E142_9NOCA</name>
<accession>A0A3S3E142</accession>
<keyword evidence="2" id="KW-0472">Membrane</keyword>
<proteinExistence type="predicted"/>
<feature type="transmembrane region" description="Helical" evidence="2">
    <location>
        <begin position="78"/>
        <end position="98"/>
    </location>
</feature>
<keyword evidence="4" id="KW-1185">Reference proteome</keyword>
<evidence type="ECO:0000256" key="1">
    <source>
        <dbReference type="SAM" id="MobiDB-lite"/>
    </source>
</evidence>
<feature type="compositionally biased region" description="Low complexity" evidence="1">
    <location>
        <begin position="244"/>
        <end position="264"/>
    </location>
</feature>
<keyword evidence="2" id="KW-0812">Transmembrane</keyword>
<evidence type="ECO:0000313" key="4">
    <source>
        <dbReference type="Proteomes" id="UP000283479"/>
    </source>
</evidence>
<organism evidence="3 4">
    <name type="scientific">Rhodococcus xishaensis</name>
    <dbReference type="NCBI Taxonomy" id="2487364"/>
    <lineage>
        <taxon>Bacteria</taxon>
        <taxon>Bacillati</taxon>
        <taxon>Actinomycetota</taxon>
        <taxon>Actinomycetes</taxon>
        <taxon>Mycobacteriales</taxon>
        <taxon>Nocardiaceae</taxon>
        <taxon>Rhodococcus</taxon>
    </lineage>
</organism>
<evidence type="ECO:0000313" key="3">
    <source>
        <dbReference type="EMBL" id="RVW02959.1"/>
    </source>
</evidence>
<dbReference type="Pfam" id="PF17270">
    <property type="entry name" value="DUF5336"/>
    <property type="match status" value="1"/>
</dbReference>
<feature type="transmembrane region" description="Helical" evidence="2">
    <location>
        <begin position="104"/>
        <end position="129"/>
    </location>
</feature>
<feature type="transmembrane region" description="Helical" evidence="2">
    <location>
        <begin position="51"/>
        <end position="71"/>
    </location>
</feature>
<keyword evidence="2" id="KW-1133">Transmembrane helix</keyword>